<dbReference type="Gene3D" id="1.10.10.10">
    <property type="entry name" value="Winged helix-like DNA-binding domain superfamily/Winged helix DNA-binding domain"/>
    <property type="match status" value="1"/>
</dbReference>
<proteinExistence type="predicted"/>
<dbReference type="OrthoDB" id="213028at2"/>
<dbReference type="AlphaFoldDB" id="A0A1I1ZX41"/>
<dbReference type="Pfam" id="PF02082">
    <property type="entry name" value="Rrf2"/>
    <property type="match status" value="1"/>
</dbReference>
<dbReference type="GO" id="GO:0003700">
    <property type="term" value="F:DNA-binding transcription factor activity"/>
    <property type="evidence" value="ECO:0007669"/>
    <property type="project" value="TreeGrafter"/>
</dbReference>
<dbReference type="SUPFAM" id="SSF46785">
    <property type="entry name" value="Winged helix' DNA-binding domain"/>
    <property type="match status" value="1"/>
</dbReference>
<sequence>MGNIFALTEAASIGLHSMVLIARSNEMLNVNRIAEFIGSSRHHVAKVMQRLSKEGFVTSNRGPTGGFKLKKLPHEITLLDIYEAIEGPLVVQTCPMNHDHCPFGQCLMGDLSPNVSKQIRDYLAEHTLKDYL</sequence>
<dbReference type="EMBL" id="FONA01000010">
    <property type="protein sequence ID" value="SFE36232.1"/>
    <property type="molecule type" value="Genomic_DNA"/>
</dbReference>
<dbReference type="FunCoup" id="A0A1I1ZX41">
    <property type="interactions" value="185"/>
</dbReference>
<dbReference type="InterPro" id="IPR036388">
    <property type="entry name" value="WH-like_DNA-bd_sf"/>
</dbReference>
<evidence type="ECO:0000313" key="1">
    <source>
        <dbReference type="EMBL" id="SFE36232.1"/>
    </source>
</evidence>
<gene>
    <name evidence="1" type="ORF">SAMN05444380_11044</name>
</gene>
<dbReference type="NCBIfam" id="TIGR00738">
    <property type="entry name" value="rrf2_super"/>
    <property type="match status" value="1"/>
</dbReference>
<dbReference type="PANTHER" id="PTHR33221">
    <property type="entry name" value="WINGED HELIX-TURN-HELIX TRANSCRIPTIONAL REGULATOR, RRF2 FAMILY"/>
    <property type="match status" value="1"/>
</dbReference>
<name>A0A1I1ZX41_9BACT</name>
<dbReference type="PROSITE" id="PS51197">
    <property type="entry name" value="HTH_RRF2_2"/>
    <property type="match status" value="1"/>
</dbReference>
<evidence type="ECO:0000313" key="2">
    <source>
        <dbReference type="Proteomes" id="UP000181976"/>
    </source>
</evidence>
<dbReference type="STRING" id="385682.SAMN05444380_11044"/>
<dbReference type="GO" id="GO:0005829">
    <property type="term" value="C:cytosol"/>
    <property type="evidence" value="ECO:0007669"/>
    <property type="project" value="TreeGrafter"/>
</dbReference>
<dbReference type="InParanoid" id="A0A1I1ZX41"/>
<reference evidence="1 2" key="1">
    <citation type="submission" date="2016-10" db="EMBL/GenBank/DDBJ databases">
        <authorList>
            <person name="de Groot N.N."/>
        </authorList>
    </citation>
    <scope>NUCLEOTIDE SEQUENCE [LARGE SCALE GENOMIC DNA]</scope>
    <source>
        <strain evidence="1 2">DSM 19012</strain>
    </source>
</reference>
<dbReference type="Proteomes" id="UP000181976">
    <property type="component" value="Unassembled WGS sequence"/>
</dbReference>
<keyword evidence="2" id="KW-1185">Reference proteome</keyword>
<protein>
    <submittedName>
        <fullName evidence="1">Transcriptional regulator, BadM/Rrf2 family</fullName>
    </submittedName>
</protein>
<dbReference type="InterPro" id="IPR036390">
    <property type="entry name" value="WH_DNA-bd_sf"/>
</dbReference>
<dbReference type="RefSeq" id="WP_010527176.1">
    <property type="nucleotide sequence ID" value="NZ_AFSL01000035.1"/>
</dbReference>
<organism evidence="1 2">
    <name type="scientific">Thermophagus xiamenensis</name>
    <dbReference type="NCBI Taxonomy" id="385682"/>
    <lineage>
        <taxon>Bacteria</taxon>
        <taxon>Pseudomonadati</taxon>
        <taxon>Bacteroidota</taxon>
        <taxon>Bacteroidia</taxon>
        <taxon>Marinilabiliales</taxon>
        <taxon>Marinilabiliaceae</taxon>
        <taxon>Thermophagus</taxon>
    </lineage>
</organism>
<accession>A0A1I1ZX41</accession>
<dbReference type="eggNOG" id="COG1959">
    <property type="taxonomic scope" value="Bacteria"/>
</dbReference>
<dbReference type="PANTHER" id="PTHR33221:SF15">
    <property type="entry name" value="HTH-TYPE TRANSCRIPTIONAL REGULATOR YWGB-RELATED"/>
    <property type="match status" value="1"/>
</dbReference>
<dbReference type="InterPro" id="IPR000944">
    <property type="entry name" value="Tscrpt_reg_Rrf2"/>
</dbReference>